<dbReference type="InterPro" id="IPR000462">
    <property type="entry name" value="CDP-OH_P_trans"/>
</dbReference>
<evidence type="ECO:0000313" key="8">
    <source>
        <dbReference type="Proteomes" id="UP001162131"/>
    </source>
</evidence>
<dbReference type="GO" id="GO:0004307">
    <property type="term" value="F:ethanolaminephosphotransferase activity"/>
    <property type="evidence" value="ECO:0007669"/>
    <property type="project" value="TreeGrafter"/>
</dbReference>
<dbReference type="GO" id="GO:0006646">
    <property type="term" value="P:phosphatidylethanolamine biosynthetic process"/>
    <property type="evidence" value="ECO:0007669"/>
    <property type="project" value="TreeGrafter"/>
</dbReference>
<evidence type="ECO:0000256" key="4">
    <source>
        <dbReference type="ARBA" id="ARBA00023136"/>
    </source>
</evidence>
<feature type="transmembrane region" description="Helical" evidence="6">
    <location>
        <begin position="305"/>
        <end position="323"/>
    </location>
</feature>
<feature type="transmembrane region" description="Helical" evidence="6">
    <location>
        <begin position="144"/>
        <end position="162"/>
    </location>
</feature>
<organism evidence="7 8">
    <name type="scientific">Blepharisma stoltei</name>
    <dbReference type="NCBI Taxonomy" id="1481888"/>
    <lineage>
        <taxon>Eukaryota</taxon>
        <taxon>Sar</taxon>
        <taxon>Alveolata</taxon>
        <taxon>Ciliophora</taxon>
        <taxon>Postciliodesmatophora</taxon>
        <taxon>Heterotrichea</taxon>
        <taxon>Heterotrichida</taxon>
        <taxon>Blepharismidae</taxon>
        <taxon>Blepharisma</taxon>
    </lineage>
</organism>
<dbReference type="Gene3D" id="1.20.120.1760">
    <property type="match status" value="1"/>
</dbReference>
<proteinExistence type="inferred from homology"/>
<dbReference type="InterPro" id="IPR014472">
    <property type="entry name" value="CHOPT"/>
</dbReference>
<dbReference type="Proteomes" id="UP001162131">
    <property type="component" value="Unassembled WGS sequence"/>
</dbReference>
<evidence type="ECO:0000256" key="5">
    <source>
        <dbReference type="RuleBase" id="RU003750"/>
    </source>
</evidence>
<keyword evidence="8" id="KW-1185">Reference proteome</keyword>
<dbReference type="GO" id="GO:0005789">
    <property type="term" value="C:endoplasmic reticulum membrane"/>
    <property type="evidence" value="ECO:0007669"/>
    <property type="project" value="TreeGrafter"/>
</dbReference>
<comment type="caution">
    <text evidence="7">The sequence shown here is derived from an EMBL/GenBank/DDBJ whole genome shotgun (WGS) entry which is preliminary data.</text>
</comment>
<accession>A0AAU9JS28</accession>
<evidence type="ECO:0000256" key="1">
    <source>
        <dbReference type="ARBA" id="ARBA00004370"/>
    </source>
</evidence>
<evidence type="ECO:0000313" key="7">
    <source>
        <dbReference type="EMBL" id="CAG9328399.1"/>
    </source>
</evidence>
<comment type="subcellular location">
    <subcellularLocation>
        <location evidence="1">Membrane</location>
    </subcellularLocation>
</comment>
<feature type="transmembrane region" description="Helical" evidence="6">
    <location>
        <begin position="269"/>
        <end position="293"/>
    </location>
</feature>
<dbReference type="InterPro" id="IPR043130">
    <property type="entry name" value="CDP-OH_PTrfase_TM_dom"/>
</dbReference>
<protein>
    <recommendedName>
        <fullName evidence="9">Ethanolaminephosphotransferase</fullName>
    </recommendedName>
</protein>
<dbReference type="EMBL" id="CAJZBQ010000046">
    <property type="protein sequence ID" value="CAG9328399.1"/>
    <property type="molecule type" value="Genomic_DNA"/>
</dbReference>
<dbReference type="GO" id="GO:0004142">
    <property type="term" value="F:diacylglycerol cholinephosphotransferase activity"/>
    <property type="evidence" value="ECO:0007669"/>
    <property type="project" value="TreeGrafter"/>
</dbReference>
<feature type="transmembrane region" description="Helical" evidence="6">
    <location>
        <begin position="244"/>
        <end position="263"/>
    </location>
</feature>
<dbReference type="PIRSF" id="PIRSF015665">
    <property type="entry name" value="CHOPT"/>
    <property type="match status" value="1"/>
</dbReference>
<keyword evidence="6" id="KW-0812">Transmembrane</keyword>
<dbReference type="PANTHER" id="PTHR10414:SF37">
    <property type="entry name" value="BB IN A BOXCAR, ISOFORM C"/>
    <property type="match status" value="1"/>
</dbReference>
<sequence length="366" mass="41777">MGYLTEESINTLKNHKYRGSPTTPLMKLLDKILWTPLSKFIPNSIAPNMVTLFSTIFIMIGVILTLVYNDLQFGKNPPLWVWPVAGLCLWLYDTLDNLDGKHARKTGQSSPLGQLMDHGLDSSFNTFAVSFLNFQSVGLHGTSIWIPLINISVQSIFFYAAWEENYVGSVRTTLGWLGVEEFAYIHAIQFVFTFFVGYEFYNTELVAGFAIKDAYGLYLCFIFIYIVSRYINKTLRFAKSYAPLLKWIPMIQVYIGTALIYQTSVYSKYALLFMIDQSVLFGALSVWMIICNVSKVSFSPLRIDTSLYLLYAILVYSGIDLFNQFEIHLAVTSAYVIYMCYFFSALALEIANYLDIPIFTVKKKVT</sequence>
<evidence type="ECO:0000256" key="6">
    <source>
        <dbReference type="SAM" id="Phobius"/>
    </source>
</evidence>
<feature type="transmembrane region" description="Helical" evidence="6">
    <location>
        <begin position="45"/>
        <end position="67"/>
    </location>
</feature>
<evidence type="ECO:0000256" key="3">
    <source>
        <dbReference type="ARBA" id="ARBA00022679"/>
    </source>
</evidence>
<keyword evidence="4 6" id="KW-0472">Membrane</keyword>
<dbReference type="GO" id="GO:0005794">
    <property type="term" value="C:Golgi apparatus"/>
    <property type="evidence" value="ECO:0007669"/>
    <property type="project" value="TreeGrafter"/>
</dbReference>
<keyword evidence="6" id="KW-1133">Transmembrane helix</keyword>
<evidence type="ECO:0008006" key="9">
    <source>
        <dbReference type="Google" id="ProtNLM"/>
    </source>
</evidence>
<feature type="transmembrane region" description="Helical" evidence="6">
    <location>
        <begin position="215"/>
        <end position="232"/>
    </location>
</feature>
<dbReference type="AlphaFoldDB" id="A0AAU9JS28"/>
<reference evidence="7" key="1">
    <citation type="submission" date="2021-09" db="EMBL/GenBank/DDBJ databases">
        <authorList>
            <consortium name="AG Swart"/>
            <person name="Singh M."/>
            <person name="Singh A."/>
            <person name="Seah K."/>
            <person name="Emmerich C."/>
        </authorList>
    </citation>
    <scope>NUCLEOTIDE SEQUENCE</scope>
    <source>
        <strain evidence="7">ATCC30299</strain>
    </source>
</reference>
<keyword evidence="3 5" id="KW-0808">Transferase</keyword>
<name>A0AAU9JS28_9CILI</name>
<dbReference type="PROSITE" id="PS00379">
    <property type="entry name" value="CDP_ALCOHOL_P_TRANSF"/>
    <property type="match status" value="1"/>
</dbReference>
<dbReference type="InterPro" id="IPR048254">
    <property type="entry name" value="CDP_ALCOHOL_P_TRANSF_CS"/>
</dbReference>
<feature type="transmembrane region" description="Helical" evidence="6">
    <location>
        <begin position="174"/>
        <end position="195"/>
    </location>
</feature>
<gene>
    <name evidence="7" type="ORF">BSTOLATCC_MIC46405</name>
</gene>
<dbReference type="Pfam" id="PF01066">
    <property type="entry name" value="CDP-OH_P_transf"/>
    <property type="match status" value="1"/>
</dbReference>
<comment type="similarity">
    <text evidence="2 5">Belongs to the CDP-alcohol phosphatidyltransferase class-I family.</text>
</comment>
<feature type="transmembrane region" description="Helical" evidence="6">
    <location>
        <begin position="335"/>
        <end position="354"/>
    </location>
</feature>
<evidence type="ECO:0000256" key="2">
    <source>
        <dbReference type="ARBA" id="ARBA00010441"/>
    </source>
</evidence>
<dbReference type="PANTHER" id="PTHR10414">
    <property type="entry name" value="ETHANOLAMINEPHOSPHOTRANSFERASE"/>
    <property type="match status" value="1"/>
</dbReference>